<accession>A0A0U5B900</accession>
<keyword evidence="5" id="KW-1133">Transmembrane helix</keyword>
<dbReference type="InterPro" id="IPR004638">
    <property type="entry name" value="EmrB-like"/>
</dbReference>
<keyword evidence="8" id="KW-1185">Reference proteome</keyword>
<dbReference type="Pfam" id="PF07690">
    <property type="entry name" value="MFS_1"/>
    <property type="match status" value="1"/>
</dbReference>
<comment type="subcellular location">
    <subcellularLocation>
        <location evidence="1">Cell membrane</location>
        <topology evidence="1">Multi-pass membrane protein</topology>
    </subcellularLocation>
</comment>
<dbReference type="PROSITE" id="PS50850">
    <property type="entry name" value="MFS"/>
    <property type="match status" value="1"/>
</dbReference>
<dbReference type="Gene3D" id="1.20.1250.20">
    <property type="entry name" value="MFS general substrate transporter like domains"/>
    <property type="match status" value="1"/>
</dbReference>
<dbReference type="EMBL" id="AP017312">
    <property type="protein sequence ID" value="BAU29855.1"/>
    <property type="molecule type" value="Genomic_DNA"/>
</dbReference>
<dbReference type="InterPro" id="IPR020846">
    <property type="entry name" value="MFS_dom"/>
</dbReference>
<keyword evidence="2" id="KW-0813">Transport</keyword>
<dbReference type="PANTHER" id="PTHR42718">
    <property type="entry name" value="MAJOR FACILITATOR SUPERFAMILY MULTIDRUG TRANSPORTER MFSC"/>
    <property type="match status" value="1"/>
</dbReference>
<dbReference type="InterPro" id="IPR036259">
    <property type="entry name" value="MFS_trans_sf"/>
</dbReference>
<protein>
    <submittedName>
        <fullName evidence="7">Multidrug resistance protein stp</fullName>
    </submittedName>
</protein>
<keyword evidence="4" id="KW-0812">Transmembrane</keyword>
<proteinExistence type="predicted"/>
<keyword evidence="6" id="KW-0472">Membrane</keyword>
<keyword evidence="3" id="KW-1003">Cell membrane</keyword>
<dbReference type="PANTHER" id="PTHR42718:SF46">
    <property type="entry name" value="BLR6921 PROTEIN"/>
    <property type="match status" value="1"/>
</dbReference>
<organism evidence="7 8">
    <name type="scientific">Aneurinibacillus soli</name>
    <dbReference type="NCBI Taxonomy" id="1500254"/>
    <lineage>
        <taxon>Bacteria</taxon>
        <taxon>Bacillati</taxon>
        <taxon>Bacillota</taxon>
        <taxon>Bacilli</taxon>
        <taxon>Bacillales</taxon>
        <taxon>Paenibacillaceae</taxon>
        <taxon>Aneurinibacillus group</taxon>
        <taxon>Aneurinibacillus</taxon>
    </lineage>
</organism>
<dbReference type="AlphaFoldDB" id="A0A0U5B900"/>
<evidence type="ECO:0000313" key="7">
    <source>
        <dbReference type="EMBL" id="BAU29855.1"/>
    </source>
</evidence>
<dbReference type="RefSeq" id="WP_096467494.1">
    <property type="nucleotide sequence ID" value="NZ_AP017312.1"/>
</dbReference>
<dbReference type="PRINTS" id="PR01036">
    <property type="entry name" value="TCRTETB"/>
</dbReference>
<gene>
    <name evidence="7" type="primary">stp_3</name>
    <name evidence="7" type="ORF">CB4_04109</name>
</gene>
<dbReference type="CDD" id="cd17321">
    <property type="entry name" value="MFS_MMR_MDR_like"/>
    <property type="match status" value="1"/>
</dbReference>
<dbReference type="Proteomes" id="UP000217696">
    <property type="component" value="Chromosome"/>
</dbReference>
<name>A0A0U5B900_9BACL</name>
<evidence type="ECO:0000313" key="8">
    <source>
        <dbReference type="Proteomes" id="UP000217696"/>
    </source>
</evidence>
<dbReference type="SUPFAM" id="SSF103473">
    <property type="entry name" value="MFS general substrate transporter"/>
    <property type="match status" value="2"/>
</dbReference>
<dbReference type="NCBIfam" id="TIGR00711">
    <property type="entry name" value="efflux_EmrB"/>
    <property type="match status" value="1"/>
</dbReference>
<dbReference type="KEGG" id="asoc:CB4_04109"/>
<evidence type="ECO:0000256" key="1">
    <source>
        <dbReference type="ARBA" id="ARBA00004651"/>
    </source>
</evidence>
<dbReference type="GO" id="GO:0005886">
    <property type="term" value="C:plasma membrane"/>
    <property type="evidence" value="ECO:0007669"/>
    <property type="project" value="UniProtKB-SubCell"/>
</dbReference>
<evidence type="ECO:0000256" key="3">
    <source>
        <dbReference type="ARBA" id="ARBA00022475"/>
    </source>
</evidence>
<evidence type="ECO:0000256" key="4">
    <source>
        <dbReference type="ARBA" id="ARBA00022692"/>
    </source>
</evidence>
<sequence length="475" mass="50581">MSTVAAKKKEYRKWLILANVSLGTFMATLDGSITNVALPSISHALAVPLNLVQWVITAYLLTIAALLPIVGKLSDSLGRGRLYQAGFLTFVGGSIFCGLSGSIWMLIVGRIVQAAGAALLMGNSQAIVASTFSKAERGRSLGITGTVVSLGSLTGPAVGGMLVSSFGWESIFWVNVPIGLLAFLAGIWILPKEKLEQVSEPFDYTGSLLYMVGIVAFLYVLSNVQVWGWGSIWTIAGLVGAIGLLIGFYKRETSISFPMLDFSLYRIRTFRVGSLAALLSFISLFCITVMMPFYMQNVLGYSPHIVGYVMMANPLVMALVAPLSGWLSDRIGPFFLTTGGLLLNAVSFAMLTTLGVKELPWQIALHLALFGLGTGMFQSPNNASVLGAVPPIQLGRAGGLNALVRNLGMVLGTTFSVSLFSFQFQRLAGSGERFTIQGEAYSATFIAALHSVFGAAAVICLLGAFVSARRGKPVR</sequence>
<dbReference type="OrthoDB" id="102502at2"/>
<reference evidence="7 8" key="1">
    <citation type="submission" date="2015-12" db="EMBL/GenBank/DDBJ databases">
        <title>Genome sequence of Aneurinibacillus soli.</title>
        <authorList>
            <person name="Lee J.S."/>
            <person name="Lee K.C."/>
            <person name="Kim K.K."/>
            <person name="Lee B.W."/>
        </authorList>
    </citation>
    <scope>NUCLEOTIDE SEQUENCE [LARGE SCALE GENOMIC DNA]</scope>
    <source>
        <strain evidence="7 8">CB4</strain>
    </source>
</reference>
<dbReference type="Gene3D" id="1.20.1720.10">
    <property type="entry name" value="Multidrug resistance protein D"/>
    <property type="match status" value="1"/>
</dbReference>
<dbReference type="InterPro" id="IPR011701">
    <property type="entry name" value="MFS"/>
</dbReference>
<evidence type="ECO:0000256" key="6">
    <source>
        <dbReference type="ARBA" id="ARBA00023136"/>
    </source>
</evidence>
<evidence type="ECO:0000256" key="5">
    <source>
        <dbReference type="ARBA" id="ARBA00022989"/>
    </source>
</evidence>
<dbReference type="GO" id="GO:0022857">
    <property type="term" value="F:transmembrane transporter activity"/>
    <property type="evidence" value="ECO:0007669"/>
    <property type="project" value="InterPro"/>
</dbReference>
<evidence type="ECO:0000256" key="2">
    <source>
        <dbReference type="ARBA" id="ARBA00022448"/>
    </source>
</evidence>